<feature type="region of interest" description="Disordered" evidence="1">
    <location>
        <begin position="112"/>
        <end position="140"/>
    </location>
</feature>
<dbReference type="Proteomes" id="UP001219525">
    <property type="component" value="Unassembled WGS sequence"/>
</dbReference>
<evidence type="ECO:0000313" key="3">
    <source>
        <dbReference type="Proteomes" id="UP001219525"/>
    </source>
</evidence>
<protein>
    <submittedName>
        <fullName evidence="2">Uncharacterized protein</fullName>
    </submittedName>
</protein>
<sequence length="234" mass="25011">MTGDVVPGQRYHGFERWPSMCELHQTIFTRPKLALQRHVYHTVHGPEILDSLRSRLNVEIVGGVFGGEPLRSVRMSLLISSTYGRCCHGSTTGRAVAGGSYLVTRSACAPSLSHNRDQRQATGTGPAGDGTSGQRAASRYKRVNKRPAVDDEQRDLAGQVGGGAWARQVAAASGRTSARRASTAAGRAGWRRTVAGQASSSWQTAHGARRVAGGEGRLLNKPNKQSPIAARSEE</sequence>
<feature type="region of interest" description="Disordered" evidence="1">
    <location>
        <begin position="197"/>
        <end position="234"/>
    </location>
</feature>
<dbReference type="AlphaFoldDB" id="A0AAD6VDS0"/>
<organism evidence="2 3">
    <name type="scientific">Mycena pura</name>
    <dbReference type="NCBI Taxonomy" id="153505"/>
    <lineage>
        <taxon>Eukaryota</taxon>
        <taxon>Fungi</taxon>
        <taxon>Dikarya</taxon>
        <taxon>Basidiomycota</taxon>
        <taxon>Agaricomycotina</taxon>
        <taxon>Agaricomycetes</taxon>
        <taxon>Agaricomycetidae</taxon>
        <taxon>Agaricales</taxon>
        <taxon>Marasmiineae</taxon>
        <taxon>Mycenaceae</taxon>
        <taxon>Mycena</taxon>
    </lineage>
</organism>
<dbReference type="EMBL" id="JARJCW010000030">
    <property type="protein sequence ID" value="KAJ7209675.1"/>
    <property type="molecule type" value="Genomic_DNA"/>
</dbReference>
<comment type="caution">
    <text evidence="2">The sequence shown here is derived from an EMBL/GenBank/DDBJ whole genome shotgun (WGS) entry which is preliminary data.</text>
</comment>
<accession>A0AAD6VDS0</accession>
<evidence type="ECO:0000313" key="2">
    <source>
        <dbReference type="EMBL" id="KAJ7209675.1"/>
    </source>
</evidence>
<reference evidence="2" key="1">
    <citation type="submission" date="2023-03" db="EMBL/GenBank/DDBJ databases">
        <title>Massive genome expansion in bonnet fungi (Mycena s.s.) driven by repeated elements and novel gene families across ecological guilds.</title>
        <authorList>
            <consortium name="Lawrence Berkeley National Laboratory"/>
            <person name="Harder C.B."/>
            <person name="Miyauchi S."/>
            <person name="Viragh M."/>
            <person name="Kuo A."/>
            <person name="Thoen E."/>
            <person name="Andreopoulos B."/>
            <person name="Lu D."/>
            <person name="Skrede I."/>
            <person name="Drula E."/>
            <person name="Henrissat B."/>
            <person name="Morin E."/>
            <person name="Kohler A."/>
            <person name="Barry K."/>
            <person name="LaButti K."/>
            <person name="Morin E."/>
            <person name="Salamov A."/>
            <person name="Lipzen A."/>
            <person name="Mereny Z."/>
            <person name="Hegedus B."/>
            <person name="Baldrian P."/>
            <person name="Stursova M."/>
            <person name="Weitz H."/>
            <person name="Taylor A."/>
            <person name="Grigoriev I.V."/>
            <person name="Nagy L.G."/>
            <person name="Martin F."/>
            <person name="Kauserud H."/>
        </authorList>
    </citation>
    <scope>NUCLEOTIDE SEQUENCE</scope>
    <source>
        <strain evidence="2">9144</strain>
    </source>
</reference>
<keyword evidence="3" id="KW-1185">Reference proteome</keyword>
<evidence type="ECO:0000256" key="1">
    <source>
        <dbReference type="SAM" id="MobiDB-lite"/>
    </source>
</evidence>
<gene>
    <name evidence="2" type="ORF">GGX14DRAFT_395130</name>
</gene>
<name>A0AAD6VDS0_9AGAR</name>
<proteinExistence type="predicted"/>